<evidence type="ECO:0000256" key="4">
    <source>
        <dbReference type="ARBA" id="ARBA00022982"/>
    </source>
</evidence>
<evidence type="ECO:0000256" key="2">
    <source>
        <dbReference type="ARBA" id="ARBA00022617"/>
    </source>
</evidence>
<dbReference type="PROSITE" id="PS51009">
    <property type="entry name" value="CYTCII"/>
    <property type="match status" value="1"/>
</dbReference>
<feature type="chain" id="PRO_5047023740" evidence="6">
    <location>
        <begin position="22"/>
        <end position="152"/>
    </location>
</feature>
<keyword evidence="6" id="KW-0732">Signal</keyword>
<dbReference type="InterPro" id="IPR015984">
    <property type="entry name" value="Cyt_c_prime_subgr"/>
</dbReference>
<name>A0ABU6HET2_9RHOB</name>
<dbReference type="EMBL" id="JAYLLH010000007">
    <property type="protein sequence ID" value="MEC3860974.1"/>
    <property type="molecule type" value="Genomic_DNA"/>
</dbReference>
<protein>
    <submittedName>
        <fullName evidence="7">Cytochrome c</fullName>
    </submittedName>
</protein>
<dbReference type="PRINTS" id="PR00608">
    <property type="entry name" value="CYTCHROMECII"/>
</dbReference>
<dbReference type="InterPro" id="IPR002321">
    <property type="entry name" value="Cyt_c_II"/>
</dbReference>
<keyword evidence="3" id="KW-0479">Metal-binding</keyword>
<keyword evidence="8" id="KW-1185">Reference proteome</keyword>
<evidence type="ECO:0000256" key="1">
    <source>
        <dbReference type="ARBA" id="ARBA00022448"/>
    </source>
</evidence>
<keyword evidence="4" id="KW-0249">Electron transport</keyword>
<proteinExistence type="predicted"/>
<evidence type="ECO:0000313" key="8">
    <source>
        <dbReference type="Proteomes" id="UP001348149"/>
    </source>
</evidence>
<dbReference type="Proteomes" id="UP001348149">
    <property type="component" value="Unassembled WGS sequence"/>
</dbReference>
<evidence type="ECO:0000313" key="7">
    <source>
        <dbReference type="EMBL" id="MEC3860974.1"/>
    </source>
</evidence>
<feature type="signal peptide" evidence="6">
    <location>
        <begin position="1"/>
        <end position="21"/>
    </location>
</feature>
<dbReference type="Pfam" id="PF01322">
    <property type="entry name" value="Cytochrom_C_2"/>
    <property type="match status" value="1"/>
</dbReference>
<dbReference type="PIRSF" id="PIRSF000027">
    <property type="entry name" value="Cytc_c_prime"/>
    <property type="match status" value="1"/>
</dbReference>
<comment type="caution">
    <text evidence="7">The sequence shown here is derived from an EMBL/GenBank/DDBJ whole genome shotgun (WGS) entry which is preliminary data.</text>
</comment>
<keyword evidence="2" id="KW-0349">Heme</keyword>
<keyword evidence="1" id="KW-0813">Transport</keyword>
<dbReference type="SUPFAM" id="SSF47175">
    <property type="entry name" value="Cytochromes"/>
    <property type="match status" value="1"/>
</dbReference>
<keyword evidence="5" id="KW-0408">Iron</keyword>
<evidence type="ECO:0000256" key="6">
    <source>
        <dbReference type="SAM" id="SignalP"/>
    </source>
</evidence>
<reference evidence="7 8" key="1">
    <citation type="submission" date="2024-01" db="EMBL/GenBank/DDBJ databases">
        <title>Mesobacterium rodlantinim sp. nov., isolated from shallow sea hydrothermal systems off Kueishantao Island.</title>
        <authorList>
            <person name="Su Z."/>
            <person name="Tang K."/>
        </authorList>
    </citation>
    <scope>NUCLEOTIDE SEQUENCE [LARGE SCALE GENOMIC DNA]</scope>
    <source>
        <strain evidence="7 8">TK19101</strain>
    </source>
</reference>
<organism evidence="7 8">
    <name type="scientific">Mesobacterium hydrothermale</name>
    <dbReference type="NCBI Taxonomy" id="3111907"/>
    <lineage>
        <taxon>Bacteria</taxon>
        <taxon>Pseudomonadati</taxon>
        <taxon>Pseudomonadota</taxon>
        <taxon>Alphaproteobacteria</taxon>
        <taxon>Rhodobacterales</taxon>
        <taxon>Roseobacteraceae</taxon>
        <taxon>Mesobacterium</taxon>
    </lineage>
</organism>
<dbReference type="InterPro" id="IPR012127">
    <property type="entry name" value="Cyt_c_prime"/>
</dbReference>
<evidence type="ECO:0000256" key="3">
    <source>
        <dbReference type="ARBA" id="ARBA00022723"/>
    </source>
</evidence>
<gene>
    <name evidence="7" type="ORF">VK792_06730</name>
</gene>
<dbReference type="RefSeq" id="WP_326296625.1">
    <property type="nucleotide sequence ID" value="NZ_JAYLLH010000007.1"/>
</dbReference>
<dbReference type="Gene3D" id="1.20.120.10">
    <property type="entry name" value="Cytochrome c/b562"/>
    <property type="match status" value="1"/>
</dbReference>
<sequence length="152" mass="15547">MKKTFAALAAVATLASTAAVAQDFKAPIQARQGEMRILGMNLGILGGMAKGEVPYTVEAASAAANSIVGVTMIHQATLFPAGSDEMGADGTRAKAEIWDKMDDYMAKWDALGAAAAEMQTAAATGQEAIGPALGKIGGACKSCHEAYRAPQN</sequence>
<dbReference type="InterPro" id="IPR010980">
    <property type="entry name" value="Cyt_c/b562"/>
</dbReference>
<evidence type="ECO:0000256" key="5">
    <source>
        <dbReference type="ARBA" id="ARBA00023004"/>
    </source>
</evidence>
<accession>A0ABU6HET2</accession>